<gene>
    <name evidence="1" type="ORF">RPERSI_LOCUS29712</name>
</gene>
<reference evidence="1" key="1">
    <citation type="submission" date="2021-06" db="EMBL/GenBank/DDBJ databases">
        <authorList>
            <person name="Kallberg Y."/>
            <person name="Tangrot J."/>
            <person name="Rosling A."/>
        </authorList>
    </citation>
    <scope>NUCLEOTIDE SEQUENCE</scope>
    <source>
        <strain evidence="1">MA461A</strain>
    </source>
</reference>
<feature type="non-terminal residue" evidence="1">
    <location>
        <position position="1"/>
    </location>
</feature>
<organism evidence="1 2">
    <name type="scientific">Racocetra persica</name>
    <dbReference type="NCBI Taxonomy" id="160502"/>
    <lineage>
        <taxon>Eukaryota</taxon>
        <taxon>Fungi</taxon>
        <taxon>Fungi incertae sedis</taxon>
        <taxon>Mucoromycota</taxon>
        <taxon>Glomeromycotina</taxon>
        <taxon>Glomeromycetes</taxon>
        <taxon>Diversisporales</taxon>
        <taxon>Gigasporaceae</taxon>
        <taxon>Racocetra</taxon>
    </lineage>
</organism>
<name>A0ACA9SGA3_9GLOM</name>
<comment type="caution">
    <text evidence="1">The sequence shown here is derived from an EMBL/GenBank/DDBJ whole genome shotgun (WGS) entry which is preliminary data.</text>
</comment>
<accession>A0ACA9SGA3</accession>
<protein>
    <submittedName>
        <fullName evidence="1">16921_t:CDS:1</fullName>
    </submittedName>
</protein>
<evidence type="ECO:0000313" key="2">
    <source>
        <dbReference type="Proteomes" id="UP000789920"/>
    </source>
</evidence>
<dbReference type="EMBL" id="CAJVQC010112965">
    <property type="protein sequence ID" value="CAG8835860.1"/>
    <property type="molecule type" value="Genomic_DNA"/>
</dbReference>
<evidence type="ECO:0000313" key="1">
    <source>
        <dbReference type="EMBL" id="CAG8835860.1"/>
    </source>
</evidence>
<keyword evidence="2" id="KW-1185">Reference proteome</keyword>
<dbReference type="Proteomes" id="UP000789920">
    <property type="component" value="Unassembled WGS sequence"/>
</dbReference>
<sequence>ANPAERIMSILNLGLQNIALARNDLSLEQEEIFKQLDNMEAIRKAIENNKSLKIELTNSIMDIKNILYERTQQL</sequence>
<proteinExistence type="predicted"/>
<feature type="non-terminal residue" evidence="1">
    <location>
        <position position="74"/>
    </location>
</feature>